<organism evidence="1 2">
    <name type="scientific">Sphingobium subterraneum</name>
    <dbReference type="NCBI Taxonomy" id="627688"/>
    <lineage>
        <taxon>Bacteria</taxon>
        <taxon>Pseudomonadati</taxon>
        <taxon>Pseudomonadota</taxon>
        <taxon>Alphaproteobacteria</taxon>
        <taxon>Sphingomonadales</taxon>
        <taxon>Sphingomonadaceae</taxon>
        <taxon>Sphingobium</taxon>
    </lineage>
</organism>
<dbReference type="Proteomes" id="UP000552700">
    <property type="component" value="Unassembled WGS sequence"/>
</dbReference>
<accession>A0A841IW46</accession>
<dbReference type="Pfam" id="PF13641">
    <property type="entry name" value="Glyco_tranf_2_3"/>
    <property type="match status" value="1"/>
</dbReference>
<evidence type="ECO:0000313" key="1">
    <source>
        <dbReference type="EMBL" id="MBB6122490.1"/>
    </source>
</evidence>
<sequence>MPSCAVVMVNYRTPDESIACIRSLVAERENVPDLTVTLVDNASGDGSPDILALALSDLIADGFVTLLPLALNGGFGWANNQAILRLLATDARPDFVMVLNPDCIIEPGAIRALIDDMRDHPHGGACGSLLLNPDGGKAGSAFRDHSIATEFVRGTRSHRIGRMLGLRPIFVDTDEPADVAWVAGAACLFRTAALEQAGLFDDGFFLYFEEVELLHRLRQHGWSVRYVPTSRVMHIGGVSTGVRSGDGPSAKALPRYWFESRRRYLARTSGAGTLFTANIAWLVGDLIARVTSFLPPSRRRSFSGRGDRAQLLASGLTPRPQDAVDAIARVGDAPGAPPRWQSFKA</sequence>
<dbReference type="PANTHER" id="PTHR43179">
    <property type="entry name" value="RHAMNOSYLTRANSFERASE WBBL"/>
    <property type="match status" value="1"/>
</dbReference>
<evidence type="ECO:0008006" key="3">
    <source>
        <dbReference type="Google" id="ProtNLM"/>
    </source>
</evidence>
<reference evidence="1 2" key="1">
    <citation type="submission" date="2020-08" db="EMBL/GenBank/DDBJ databases">
        <title>Genomic Encyclopedia of Type Strains, Phase IV (KMG-IV): sequencing the most valuable type-strain genomes for metagenomic binning, comparative biology and taxonomic classification.</title>
        <authorList>
            <person name="Goeker M."/>
        </authorList>
    </citation>
    <scope>NUCLEOTIDE SEQUENCE [LARGE SCALE GENOMIC DNA]</scope>
    <source>
        <strain evidence="1 2">DSM 102255</strain>
    </source>
</reference>
<name>A0A841IW46_9SPHN</name>
<proteinExistence type="predicted"/>
<protein>
    <recommendedName>
        <fullName evidence="3">Glycosyltransferase</fullName>
    </recommendedName>
</protein>
<dbReference type="CDD" id="cd04186">
    <property type="entry name" value="GT_2_like_c"/>
    <property type="match status" value="1"/>
</dbReference>
<dbReference type="InterPro" id="IPR029044">
    <property type="entry name" value="Nucleotide-diphossugar_trans"/>
</dbReference>
<dbReference type="AlphaFoldDB" id="A0A841IW46"/>
<dbReference type="EMBL" id="JACIJP010000001">
    <property type="protein sequence ID" value="MBB6122490.1"/>
    <property type="molecule type" value="Genomic_DNA"/>
</dbReference>
<dbReference type="SUPFAM" id="SSF53448">
    <property type="entry name" value="Nucleotide-diphospho-sugar transferases"/>
    <property type="match status" value="1"/>
</dbReference>
<dbReference type="PANTHER" id="PTHR43179:SF7">
    <property type="entry name" value="RHAMNOSYLTRANSFERASE WBBL"/>
    <property type="match status" value="1"/>
</dbReference>
<keyword evidence="2" id="KW-1185">Reference proteome</keyword>
<evidence type="ECO:0000313" key="2">
    <source>
        <dbReference type="Proteomes" id="UP000552700"/>
    </source>
</evidence>
<comment type="caution">
    <text evidence="1">The sequence shown here is derived from an EMBL/GenBank/DDBJ whole genome shotgun (WGS) entry which is preliminary data.</text>
</comment>
<dbReference type="Gene3D" id="3.90.550.10">
    <property type="entry name" value="Spore Coat Polysaccharide Biosynthesis Protein SpsA, Chain A"/>
    <property type="match status" value="1"/>
</dbReference>
<gene>
    <name evidence="1" type="ORF">FHS92_000197</name>
</gene>